<organism evidence="1 2">
    <name type="scientific">Psychrosphaera haliotis</name>
    <dbReference type="NCBI Taxonomy" id="555083"/>
    <lineage>
        <taxon>Bacteria</taxon>
        <taxon>Pseudomonadati</taxon>
        <taxon>Pseudomonadota</taxon>
        <taxon>Gammaproteobacteria</taxon>
        <taxon>Alteromonadales</taxon>
        <taxon>Pseudoalteromonadaceae</taxon>
        <taxon>Psychrosphaera</taxon>
    </lineage>
</organism>
<evidence type="ECO:0000313" key="2">
    <source>
        <dbReference type="Proteomes" id="UP000439994"/>
    </source>
</evidence>
<dbReference type="PANTHER" id="PTHR40053:SF1">
    <property type="entry name" value="SPORULATION-CONTROL PROTEIN SPO0M"/>
    <property type="match status" value="1"/>
</dbReference>
<sequence length="253" mass="27858">MFKKLLASVGIGSAKVDTFILSEQLNPGSECNLRIVIQASDSVEQDINGLELALCTSAKSEKDLGDSEIKVNETVILSRWAMTPQELGLSNSILEAGQTIEYDLTISLHPETPVTAVANSLSKVWIATGLDIDKGLDSSDKDYLDIHPTSFQKHAVEAMYELGYKILKVDVEKGYLRGNGFQSSVNCYQEFEFKRQAGLFSSSEAELSFVNLDGAVGILVEKDRFLGGDAYFSEILPNSANYQQIKSKLEQWL</sequence>
<proteinExistence type="predicted"/>
<accession>A0A6N8F9H6</accession>
<comment type="caution">
    <text evidence="1">The sequence shown here is derived from an EMBL/GenBank/DDBJ whole genome shotgun (WGS) entry which is preliminary data.</text>
</comment>
<dbReference type="OrthoDB" id="2351239at2"/>
<dbReference type="Pfam" id="PF07070">
    <property type="entry name" value="Spo0M"/>
    <property type="match status" value="1"/>
</dbReference>
<evidence type="ECO:0000313" key="1">
    <source>
        <dbReference type="EMBL" id="MUH72918.1"/>
    </source>
</evidence>
<dbReference type="Proteomes" id="UP000439994">
    <property type="component" value="Unassembled WGS sequence"/>
</dbReference>
<dbReference type="AlphaFoldDB" id="A0A6N8F9H6"/>
<protein>
    <submittedName>
        <fullName evidence="1">Sporulation protein SpoOM</fullName>
    </submittedName>
</protein>
<gene>
    <name evidence="1" type="ORF">GNP35_10755</name>
</gene>
<dbReference type="PANTHER" id="PTHR40053">
    <property type="entry name" value="SPORULATION-CONTROL PROTEIN SPO0M"/>
    <property type="match status" value="1"/>
</dbReference>
<reference evidence="1 2" key="1">
    <citation type="submission" date="2019-11" db="EMBL/GenBank/DDBJ databases">
        <title>P. haliotis isolates from Z. marina roots.</title>
        <authorList>
            <person name="Cohen M."/>
            <person name="Jospin G."/>
            <person name="Eisen J.A."/>
            <person name="Coil D.A."/>
        </authorList>
    </citation>
    <scope>NUCLEOTIDE SEQUENCE [LARGE SCALE GENOMIC DNA]</scope>
    <source>
        <strain evidence="1 2">UCD-MCMsp1aY</strain>
    </source>
</reference>
<dbReference type="RefSeq" id="WP_155696122.1">
    <property type="nucleotide sequence ID" value="NZ_WOCD01000005.1"/>
</dbReference>
<dbReference type="InterPro" id="IPR009776">
    <property type="entry name" value="Spore_0_M"/>
</dbReference>
<name>A0A6N8F9H6_9GAMM</name>
<keyword evidence="2" id="KW-1185">Reference proteome</keyword>
<dbReference type="EMBL" id="WOCD01000005">
    <property type="protein sequence ID" value="MUH72918.1"/>
    <property type="molecule type" value="Genomic_DNA"/>
</dbReference>